<dbReference type="InterPro" id="IPR006189">
    <property type="entry name" value="CHASE_dom"/>
</dbReference>
<dbReference type="GO" id="GO:0000155">
    <property type="term" value="F:phosphorelay sensor kinase activity"/>
    <property type="evidence" value="ECO:0007669"/>
    <property type="project" value="InterPro"/>
</dbReference>
<evidence type="ECO:0000256" key="10">
    <source>
        <dbReference type="ARBA" id="ARBA00022840"/>
    </source>
</evidence>
<keyword evidence="8" id="KW-0547">Nucleotide-binding</keyword>
<dbReference type="Gene3D" id="1.10.287.130">
    <property type="match status" value="1"/>
</dbReference>
<dbReference type="FunFam" id="3.30.565.10:FF:000023">
    <property type="entry name" value="PAS domain-containing sensor histidine kinase"/>
    <property type="match status" value="1"/>
</dbReference>
<dbReference type="InterPro" id="IPR003661">
    <property type="entry name" value="HisK_dim/P_dom"/>
</dbReference>
<dbReference type="Gene3D" id="3.30.450.350">
    <property type="entry name" value="CHASE domain"/>
    <property type="match status" value="1"/>
</dbReference>
<keyword evidence="9 17" id="KW-0418">Kinase</keyword>
<dbReference type="SMART" id="SM00388">
    <property type="entry name" value="HisKA"/>
    <property type="match status" value="1"/>
</dbReference>
<name>A0A0H4X624_9BACT</name>
<dbReference type="PATRIC" id="fig|1297742.4.peg.7744"/>
<evidence type="ECO:0000256" key="4">
    <source>
        <dbReference type="ARBA" id="ARBA00022475"/>
    </source>
</evidence>
<dbReference type="Gene3D" id="3.30.565.10">
    <property type="entry name" value="Histidine kinase-like ATPase, C-terminal domain"/>
    <property type="match status" value="1"/>
</dbReference>
<evidence type="ECO:0000256" key="2">
    <source>
        <dbReference type="ARBA" id="ARBA00004236"/>
    </source>
</evidence>
<feature type="domain" description="Histidine kinase" evidence="15">
    <location>
        <begin position="382"/>
        <end position="600"/>
    </location>
</feature>
<dbReference type="Pfam" id="PF00512">
    <property type="entry name" value="HisKA"/>
    <property type="match status" value="1"/>
</dbReference>
<keyword evidence="13 14" id="KW-0472">Membrane</keyword>
<keyword evidence="12" id="KW-0902">Two-component regulatory system</keyword>
<dbReference type="InterPro" id="IPR003594">
    <property type="entry name" value="HATPase_dom"/>
</dbReference>
<dbReference type="PANTHER" id="PTHR43047">
    <property type="entry name" value="TWO-COMPONENT HISTIDINE PROTEIN KINASE"/>
    <property type="match status" value="1"/>
</dbReference>
<dbReference type="eggNOG" id="COG2205">
    <property type="taxonomic scope" value="Bacteria"/>
</dbReference>
<keyword evidence="6" id="KW-0808">Transferase</keyword>
<accession>A0A0H4X624</accession>
<evidence type="ECO:0000256" key="5">
    <source>
        <dbReference type="ARBA" id="ARBA00022553"/>
    </source>
</evidence>
<dbReference type="GO" id="GO:0005524">
    <property type="term" value="F:ATP binding"/>
    <property type="evidence" value="ECO:0007669"/>
    <property type="project" value="UniProtKB-KW"/>
</dbReference>
<reference evidence="17 18" key="1">
    <citation type="journal article" date="2016" name="PLoS ONE">
        <title>Complete Genome Sequence and Comparative Genomics of a Novel Myxobacterium Myxococcus hansupus.</title>
        <authorList>
            <person name="Sharma G."/>
            <person name="Narwani T."/>
            <person name="Subramanian S."/>
        </authorList>
    </citation>
    <scope>NUCLEOTIDE SEQUENCE [LARGE SCALE GENOMIC DNA]</scope>
    <source>
        <strain evidence="18">mixupus</strain>
    </source>
</reference>
<dbReference type="PRINTS" id="PR00344">
    <property type="entry name" value="BCTRLSENSOR"/>
</dbReference>
<dbReference type="EMBL" id="CP012109">
    <property type="protein sequence ID" value="AKQ70699.1"/>
    <property type="molecule type" value="Genomic_DNA"/>
</dbReference>
<dbReference type="GO" id="GO:0005886">
    <property type="term" value="C:plasma membrane"/>
    <property type="evidence" value="ECO:0007669"/>
    <property type="project" value="UniProtKB-SubCell"/>
</dbReference>
<keyword evidence="11 14" id="KW-1133">Transmembrane helix</keyword>
<dbReference type="RefSeq" id="WP_002633669.1">
    <property type="nucleotide sequence ID" value="NZ_CP012109.1"/>
</dbReference>
<sequence>MARWTTPSQLPDATVPSHLLSHLRRNAASYSAVLVGLLVTAVAASYVWQSLQERRQRRFDDVAGDGTLSLQQGLDLYQALLLGVHGLFASSQHVDRHEFGAYVNSLELPRRYPGLQVIGFSEWLRPEDLARHEAEVRGTGLPGYRVWPEGLRDAYTAIVFLEPFTPRNQEALGFDMLTEPSRRAAMLRALETGLPSATGKVQLLQDWEDTLGREGFLLYVPVYRWPQTTNPPRSPRERLRGFVFAPIRMADLMESLRFPGFRQTIDLTVYDGTEVRDETLLYTSITPGVPMAHEFKQKHSLSVAGETWTLVFTARKSYLDRSTSAQVPIVVVSGLLVTMSLFLITRSQVKARAAAEAAREEQQRLTGEARAAVQIRDDFLSIAAHELRTPLTSLKLQFQLLYRNLRGEGPHDLEKLQQRLESCERQSTRLTTLVDSLLDVSRLARGRLELNLEDLSLDEVTREAARRFETEAQSAGVQLTVDTPRVVTGRWDRLRLEQVITNLLSNALKYGHGAPVDVRVHSDETNATLEVRDHGIGLSSEDAQRIFGRFERAVSSRHYGGLGLGLFITRQLVEALGGHITVTSTPGQGSTFTVVLPLAGPGTG</sequence>
<dbReference type="PANTHER" id="PTHR43047:SF72">
    <property type="entry name" value="OSMOSENSING HISTIDINE PROTEIN KINASE SLN1"/>
    <property type="match status" value="1"/>
</dbReference>
<dbReference type="SMART" id="SM00387">
    <property type="entry name" value="HATPase_c"/>
    <property type="match status" value="1"/>
</dbReference>
<proteinExistence type="predicted"/>
<dbReference type="PROSITE" id="PS50839">
    <property type="entry name" value="CHASE"/>
    <property type="match status" value="1"/>
</dbReference>
<dbReference type="InterPro" id="IPR042240">
    <property type="entry name" value="CHASE_sf"/>
</dbReference>
<keyword evidence="5" id="KW-0597">Phosphoprotein</keyword>
<evidence type="ECO:0000256" key="12">
    <source>
        <dbReference type="ARBA" id="ARBA00023012"/>
    </source>
</evidence>
<keyword evidence="4" id="KW-1003">Cell membrane</keyword>
<evidence type="ECO:0000256" key="9">
    <source>
        <dbReference type="ARBA" id="ARBA00022777"/>
    </source>
</evidence>
<dbReference type="SUPFAM" id="SSF55874">
    <property type="entry name" value="ATPase domain of HSP90 chaperone/DNA topoisomerase II/histidine kinase"/>
    <property type="match status" value="1"/>
</dbReference>
<keyword evidence="10" id="KW-0067">ATP-binding</keyword>
<dbReference type="CDD" id="cd00082">
    <property type="entry name" value="HisKA"/>
    <property type="match status" value="1"/>
</dbReference>
<comment type="subcellular location">
    <subcellularLocation>
        <location evidence="2">Cell membrane</location>
    </subcellularLocation>
</comment>
<dbReference type="STRING" id="1297742.A176_007611"/>
<dbReference type="eggNOG" id="COG3614">
    <property type="taxonomic scope" value="Bacteria"/>
</dbReference>
<dbReference type="InterPro" id="IPR005467">
    <property type="entry name" value="His_kinase_dom"/>
</dbReference>
<evidence type="ECO:0000259" key="16">
    <source>
        <dbReference type="PROSITE" id="PS50839"/>
    </source>
</evidence>
<organism evidence="17 18">
    <name type="scientific">Pseudomyxococcus hansupus</name>
    <dbReference type="NCBI Taxonomy" id="1297742"/>
    <lineage>
        <taxon>Bacteria</taxon>
        <taxon>Pseudomonadati</taxon>
        <taxon>Myxococcota</taxon>
        <taxon>Myxococcia</taxon>
        <taxon>Myxococcales</taxon>
        <taxon>Cystobacterineae</taxon>
        <taxon>Myxococcaceae</taxon>
        <taxon>Pseudomyxococcus</taxon>
    </lineage>
</organism>
<evidence type="ECO:0000256" key="14">
    <source>
        <dbReference type="SAM" id="Phobius"/>
    </source>
</evidence>
<comment type="catalytic activity">
    <reaction evidence="1">
        <text>ATP + protein L-histidine = ADP + protein N-phospho-L-histidine.</text>
        <dbReference type="EC" id="2.7.13.3"/>
    </reaction>
</comment>
<dbReference type="Pfam" id="PF03924">
    <property type="entry name" value="CHASE"/>
    <property type="match status" value="1"/>
</dbReference>
<evidence type="ECO:0000256" key="11">
    <source>
        <dbReference type="ARBA" id="ARBA00022989"/>
    </source>
</evidence>
<evidence type="ECO:0000256" key="7">
    <source>
        <dbReference type="ARBA" id="ARBA00022692"/>
    </source>
</evidence>
<dbReference type="AlphaFoldDB" id="A0A0H4X624"/>
<dbReference type="Proteomes" id="UP000009026">
    <property type="component" value="Chromosome"/>
</dbReference>
<evidence type="ECO:0000313" key="17">
    <source>
        <dbReference type="EMBL" id="AKQ70699.1"/>
    </source>
</evidence>
<evidence type="ECO:0000313" key="18">
    <source>
        <dbReference type="Proteomes" id="UP000009026"/>
    </source>
</evidence>
<keyword evidence="18" id="KW-1185">Reference proteome</keyword>
<dbReference type="InterPro" id="IPR004358">
    <property type="entry name" value="Sig_transdc_His_kin-like_C"/>
</dbReference>
<evidence type="ECO:0000256" key="6">
    <source>
        <dbReference type="ARBA" id="ARBA00022679"/>
    </source>
</evidence>
<dbReference type="InterPro" id="IPR036097">
    <property type="entry name" value="HisK_dim/P_sf"/>
</dbReference>
<dbReference type="OrthoDB" id="5492773at2"/>
<protein>
    <recommendedName>
        <fullName evidence="3">histidine kinase</fullName>
        <ecNumber evidence="3">2.7.13.3</ecNumber>
    </recommendedName>
</protein>
<dbReference type="Pfam" id="PF02518">
    <property type="entry name" value="HATPase_c"/>
    <property type="match status" value="1"/>
</dbReference>
<dbReference type="SMART" id="SM01079">
    <property type="entry name" value="CHASE"/>
    <property type="match status" value="1"/>
</dbReference>
<evidence type="ECO:0000256" key="13">
    <source>
        <dbReference type="ARBA" id="ARBA00023136"/>
    </source>
</evidence>
<dbReference type="KEGG" id="mym:A176_007611"/>
<dbReference type="EC" id="2.7.13.3" evidence="3"/>
<gene>
    <name evidence="17" type="ORF">A176_007611</name>
</gene>
<evidence type="ECO:0000256" key="1">
    <source>
        <dbReference type="ARBA" id="ARBA00000085"/>
    </source>
</evidence>
<dbReference type="InterPro" id="IPR036890">
    <property type="entry name" value="HATPase_C_sf"/>
</dbReference>
<dbReference type="PROSITE" id="PS50109">
    <property type="entry name" value="HIS_KIN"/>
    <property type="match status" value="1"/>
</dbReference>
<dbReference type="GO" id="GO:0009927">
    <property type="term" value="F:histidine phosphotransfer kinase activity"/>
    <property type="evidence" value="ECO:0007669"/>
    <property type="project" value="TreeGrafter"/>
</dbReference>
<feature type="transmembrane region" description="Helical" evidence="14">
    <location>
        <begin position="27"/>
        <end position="48"/>
    </location>
</feature>
<evidence type="ECO:0000256" key="8">
    <source>
        <dbReference type="ARBA" id="ARBA00022741"/>
    </source>
</evidence>
<feature type="domain" description="CHASE" evidence="16">
    <location>
        <begin position="90"/>
        <end position="311"/>
    </location>
</feature>
<dbReference type="SUPFAM" id="SSF47384">
    <property type="entry name" value="Homodimeric domain of signal transducing histidine kinase"/>
    <property type="match status" value="1"/>
</dbReference>
<evidence type="ECO:0000259" key="15">
    <source>
        <dbReference type="PROSITE" id="PS50109"/>
    </source>
</evidence>
<evidence type="ECO:0000256" key="3">
    <source>
        <dbReference type="ARBA" id="ARBA00012438"/>
    </source>
</evidence>
<keyword evidence="7 14" id="KW-0812">Transmembrane</keyword>